<accession>A0A7S8IYR7</accession>
<dbReference type="PANTHER" id="PTHR46743:SF2">
    <property type="entry name" value="TEICHOIC ACIDS EXPORT ATP-BINDING PROTEIN TAGH"/>
    <property type="match status" value="1"/>
</dbReference>
<dbReference type="SMART" id="SM00382">
    <property type="entry name" value="AAA"/>
    <property type="match status" value="1"/>
</dbReference>
<evidence type="ECO:0000256" key="3">
    <source>
        <dbReference type="ARBA" id="ARBA00022741"/>
    </source>
</evidence>
<gene>
    <name evidence="6" type="ORF">Nkreftii_001240</name>
</gene>
<dbReference type="InterPro" id="IPR015860">
    <property type="entry name" value="ABC_transpr_TagH-like"/>
</dbReference>
<dbReference type="InterPro" id="IPR003439">
    <property type="entry name" value="ABC_transporter-like_ATP-bd"/>
</dbReference>
<dbReference type="GO" id="GO:0016887">
    <property type="term" value="F:ATP hydrolysis activity"/>
    <property type="evidence" value="ECO:0007669"/>
    <property type="project" value="InterPro"/>
</dbReference>
<dbReference type="GO" id="GO:0016020">
    <property type="term" value="C:membrane"/>
    <property type="evidence" value="ECO:0007669"/>
    <property type="project" value="InterPro"/>
</dbReference>
<evidence type="ECO:0000256" key="2">
    <source>
        <dbReference type="ARBA" id="ARBA00022448"/>
    </source>
</evidence>
<reference evidence="6 7" key="1">
    <citation type="journal article" date="2020" name="ISME J.">
        <title>Enrichment and physiological characterization of a novel comammox Nitrospira indicates ammonium inhibition of complete nitrification.</title>
        <authorList>
            <person name="Sakoula D."/>
            <person name="Koch H."/>
            <person name="Frank J."/>
            <person name="Jetten M.S.M."/>
            <person name="van Kessel M.A.H.J."/>
            <person name="Lucker S."/>
        </authorList>
    </citation>
    <scope>NUCLEOTIDE SEQUENCE [LARGE SCALE GENOMIC DNA]</scope>
    <source>
        <strain evidence="6">Comreactor17</strain>
    </source>
</reference>
<dbReference type="Pfam" id="PF00005">
    <property type="entry name" value="ABC_tran"/>
    <property type="match status" value="1"/>
</dbReference>
<dbReference type="PANTHER" id="PTHR46743">
    <property type="entry name" value="TEICHOIC ACIDS EXPORT ATP-BINDING PROTEIN TAGH"/>
    <property type="match status" value="1"/>
</dbReference>
<dbReference type="EMBL" id="CP047423">
    <property type="protein sequence ID" value="QPD03466.1"/>
    <property type="molecule type" value="Genomic_DNA"/>
</dbReference>
<dbReference type="InterPro" id="IPR003593">
    <property type="entry name" value="AAA+_ATPase"/>
</dbReference>
<evidence type="ECO:0000259" key="5">
    <source>
        <dbReference type="PROSITE" id="PS50893"/>
    </source>
</evidence>
<comment type="similarity">
    <text evidence="1">Belongs to the ABC transporter superfamily.</text>
</comment>
<sequence length="254" mass="28292">MSSISVENLSIKFQIYHDKSPSLKNYFASLLKRGNKPAYSDFWAVKDVSLEIKAGERVGIVGRNGAGKSTLLKALCRIYEPSLGRIHVDGRVAPLLEIGAGFHPEFTGRENIYLNGSILGFTNHQLREIEPEVIAFAELEEFIDTPVKYYSTGMYMRLAFSLATSVHPDILVLDEIFAGGDAGFVVKARARMHDMIDKANIMIMVSHDHKLVKALCNRVIWMDHGRLISDGTPEDIVERYLAGRVQVPSVTCHG</sequence>
<dbReference type="InterPro" id="IPR050683">
    <property type="entry name" value="Bact_Polysacc_Export_ATP-bd"/>
</dbReference>
<dbReference type="AlphaFoldDB" id="A0A7S8IYR7"/>
<name>A0A7S8IYR7_9BACT</name>
<dbReference type="GO" id="GO:0140359">
    <property type="term" value="F:ABC-type transporter activity"/>
    <property type="evidence" value="ECO:0007669"/>
    <property type="project" value="InterPro"/>
</dbReference>
<keyword evidence="4" id="KW-0067">ATP-binding</keyword>
<dbReference type="Gene3D" id="3.40.50.300">
    <property type="entry name" value="P-loop containing nucleotide triphosphate hydrolases"/>
    <property type="match status" value="1"/>
</dbReference>
<dbReference type="CDD" id="cd03220">
    <property type="entry name" value="ABC_KpsT_Wzt"/>
    <property type="match status" value="1"/>
</dbReference>
<organism evidence="6 7">
    <name type="scientific">Candidatus Nitrospira kreftii</name>
    <dbReference type="NCBI Taxonomy" id="2652173"/>
    <lineage>
        <taxon>Bacteria</taxon>
        <taxon>Pseudomonadati</taxon>
        <taxon>Nitrospirota</taxon>
        <taxon>Nitrospiria</taxon>
        <taxon>Nitrospirales</taxon>
        <taxon>Nitrospiraceae</taxon>
        <taxon>Nitrospira</taxon>
    </lineage>
</organism>
<evidence type="ECO:0000256" key="1">
    <source>
        <dbReference type="ARBA" id="ARBA00005417"/>
    </source>
</evidence>
<proteinExistence type="inferred from homology"/>
<dbReference type="SUPFAM" id="SSF52540">
    <property type="entry name" value="P-loop containing nucleoside triphosphate hydrolases"/>
    <property type="match status" value="1"/>
</dbReference>
<protein>
    <submittedName>
        <fullName evidence="6">ABC transporter</fullName>
    </submittedName>
</protein>
<dbReference type="PROSITE" id="PS50893">
    <property type="entry name" value="ABC_TRANSPORTER_2"/>
    <property type="match status" value="1"/>
</dbReference>
<keyword evidence="3" id="KW-0547">Nucleotide-binding</keyword>
<evidence type="ECO:0000313" key="7">
    <source>
        <dbReference type="Proteomes" id="UP000593737"/>
    </source>
</evidence>
<dbReference type="KEGG" id="nkf:Nkreftii_001240"/>
<dbReference type="InterPro" id="IPR027417">
    <property type="entry name" value="P-loop_NTPase"/>
</dbReference>
<feature type="domain" description="ABC transporter" evidence="5">
    <location>
        <begin position="25"/>
        <end position="249"/>
    </location>
</feature>
<keyword evidence="2" id="KW-0813">Transport</keyword>
<dbReference type="GO" id="GO:0005524">
    <property type="term" value="F:ATP binding"/>
    <property type="evidence" value="ECO:0007669"/>
    <property type="project" value="UniProtKB-KW"/>
</dbReference>
<evidence type="ECO:0000313" key="6">
    <source>
        <dbReference type="EMBL" id="QPD03466.1"/>
    </source>
</evidence>
<evidence type="ECO:0000256" key="4">
    <source>
        <dbReference type="ARBA" id="ARBA00022840"/>
    </source>
</evidence>
<dbReference type="Proteomes" id="UP000593737">
    <property type="component" value="Chromosome"/>
</dbReference>